<evidence type="ECO:0000313" key="6">
    <source>
        <dbReference type="Proteomes" id="UP000694569"/>
    </source>
</evidence>
<dbReference type="PANTHER" id="PTHR20914:SF25">
    <property type="entry name" value="PHOSPHOLIPASE A2 INHIBITOR AND LY6_PLAUR DOMAIN-CONTAINING PROTEIN"/>
    <property type="match status" value="1"/>
</dbReference>
<dbReference type="InterPro" id="IPR050918">
    <property type="entry name" value="CNF-like_PLA2_Inhibitor"/>
</dbReference>
<organism evidence="5 6">
    <name type="scientific">Leptobrachium leishanense</name>
    <name type="common">Leishan spiny toad</name>
    <dbReference type="NCBI Taxonomy" id="445787"/>
    <lineage>
        <taxon>Eukaryota</taxon>
        <taxon>Metazoa</taxon>
        <taxon>Chordata</taxon>
        <taxon>Craniata</taxon>
        <taxon>Vertebrata</taxon>
        <taxon>Euteleostomi</taxon>
        <taxon>Amphibia</taxon>
        <taxon>Batrachia</taxon>
        <taxon>Anura</taxon>
        <taxon>Pelobatoidea</taxon>
        <taxon>Megophryidae</taxon>
        <taxon>Leptobrachium</taxon>
    </lineage>
</organism>
<dbReference type="SUPFAM" id="SSF57302">
    <property type="entry name" value="Snake toxin-like"/>
    <property type="match status" value="3"/>
</dbReference>
<dbReference type="GeneTree" id="ENSGT00940000163304"/>
<evidence type="ECO:0000313" key="5">
    <source>
        <dbReference type="Ensembl" id="ENSLLEP00000041327.1"/>
    </source>
</evidence>
<evidence type="ECO:0000256" key="1">
    <source>
        <dbReference type="ARBA" id="ARBA00004613"/>
    </source>
</evidence>
<reference evidence="5" key="1">
    <citation type="submission" date="2025-08" db="UniProtKB">
        <authorList>
            <consortium name="Ensembl"/>
        </authorList>
    </citation>
    <scope>IDENTIFICATION</scope>
</reference>
<proteinExistence type="predicted"/>
<comment type="subcellular location">
    <subcellularLocation>
        <location evidence="1">Secreted</location>
    </subcellularLocation>
</comment>
<dbReference type="Gene3D" id="2.10.60.10">
    <property type="entry name" value="CD59"/>
    <property type="match status" value="3"/>
</dbReference>
<keyword evidence="6" id="KW-1185">Reference proteome</keyword>
<dbReference type="PANTHER" id="PTHR20914">
    <property type="entry name" value="LY6/PLAUR DOMAIN-CONTAINING PROTEIN 8"/>
    <property type="match status" value="1"/>
</dbReference>
<feature type="domain" description="UPAR/Ly6" evidence="4">
    <location>
        <begin position="195"/>
        <end position="276"/>
    </location>
</feature>
<dbReference type="Ensembl" id="ENSLLET00000042985.1">
    <property type="protein sequence ID" value="ENSLLEP00000041327.1"/>
    <property type="gene ID" value="ENSLLEG00000026129.1"/>
</dbReference>
<feature type="chain" id="PRO_5034751547" description="UPAR/Ly6 domain-containing protein" evidence="3">
    <location>
        <begin position="21"/>
        <end position="386"/>
    </location>
</feature>
<reference evidence="5" key="2">
    <citation type="submission" date="2025-09" db="UniProtKB">
        <authorList>
            <consortium name="Ensembl"/>
        </authorList>
    </citation>
    <scope>IDENTIFICATION</scope>
</reference>
<dbReference type="GO" id="GO:0005576">
    <property type="term" value="C:extracellular region"/>
    <property type="evidence" value="ECO:0007669"/>
    <property type="project" value="UniProtKB-SubCell"/>
</dbReference>
<feature type="domain" description="UPAR/Ly6" evidence="4">
    <location>
        <begin position="289"/>
        <end position="363"/>
    </location>
</feature>
<dbReference type="Pfam" id="PF00021">
    <property type="entry name" value="UPAR_LY6"/>
    <property type="match status" value="2"/>
</dbReference>
<protein>
    <recommendedName>
        <fullName evidence="4">UPAR/Ly6 domain-containing protein</fullName>
    </recommendedName>
</protein>
<feature type="signal peptide" evidence="3">
    <location>
        <begin position="1"/>
        <end position="20"/>
    </location>
</feature>
<keyword evidence="2" id="KW-0964">Secreted</keyword>
<dbReference type="Proteomes" id="UP000694569">
    <property type="component" value="Unplaced"/>
</dbReference>
<keyword evidence="3" id="KW-0732">Signal</keyword>
<sequence length="386" mass="40624">MMSLLGALCVLLAVTTTGYAMTCDGEECAPGEVCGSTFSDSYQGTDTPDLATVGYSSCTLQKDCNVSLRLSLAEHREFRLATCCYDNGCTPPIAQWPAGNNVLNGRTCSSCFDPTSDLCGPKEQIAACFGSENKCIWIYSAGAEGNTIESSGCATEETCDYFTGLFAGSANGLSVSCIGEVTTTVPPTTTSTGDSLSCIVCEDSTSSSCTGHSVICPGGSICGSQYKVTDLDGEDTESVSRKCVPKNQCGSSGSYSFNNIKIRTATLCCDTNNCNPPLPQPQSGNSTVNGLKCPSCSSPGTTICYGNTIECTGNENRCFLRTSTLAGSYHSHSVRGCSTQSLCDGAFHSPIPGFTDTNVNHFCRETNPGDMRCQYTCRRVTEGLRQ</sequence>
<dbReference type="AlphaFoldDB" id="A0A8C5QQJ9"/>
<evidence type="ECO:0000256" key="2">
    <source>
        <dbReference type="ARBA" id="ARBA00022525"/>
    </source>
</evidence>
<evidence type="ECO:0000256" key="3">
    <source>
        <dbReference type="SAM" id="SignalP"/>
    </source>
</evidence>
<name>A0A8C5QQJ9_9ANUR</name>
<dbReference type="InterPro" id="IPR016054">
    <property type="entry name" value="LY6_UPA_recep-like"/>
</dbReference>
<accession>A0A8C5QQJ9</accession>
<dbReference type="CDD" id="cd23572">
    <property type="entry name" value="TFP_LU_ECD_PINLYP_rpt2"/>
    <property type="match status" value="1"/>
</dbReference>
<dbReference type="InterPro" id="IPR045860">
    <property type="entry name" value="Snake_toxin-like_sf"/>
</dbReference>
<evidence type="ECO:0000259" key="4">
    <source>
        <dbReference type="Pfam" id="PF00021"/>
    </source>
</evidence>